<accession>A0ABQ5Q406</accession>
<feature type="chain" id="PRO_5047087229" description="Porin" evidence="1">
    <location>
        <begin position="21"/>
        <end position="420"/>
    </location>
</feature>
<proteinExistence type="predicted"/>
<dbReference type="RefSeq" id="WP_285723329.1">
    <property type="nucleotide sequence ID" value="NZ_BSDD01000001.1"/>
</dbReference>
<dbReference type="Proteomes" id="UP001165089">
    <property type="component" value="Unassembled WGS sequence"/>
</dbReference>
<dbReference type="Gene3D" id="2.40.160.10">
    <property type="entry name" value="Porin"/>
    <property type="match status" value="1"/>
</dbReference>
<dbReference type="InterPro" id="IPR023614">
    <property type="entry name" value="Porin_dom_sf"/>
</dbReference>
<name>A0ABQ5Q406_9BACT</name>
<dbReference type="SUPFAM" id="SSF56935">
    <property type="entry name" value="Porins"/>
    <property type="match status" value="1"/>
</dbReference>
<gene>
    <name evidence="2" type="ORF">GETHPA_08650</name>
</gene>
<evidence type="ECO:0000256" key="1">
    <source>
        <dbReference type="SAM" id="SignalP"/>
    </source>
</evidence>
<evidence type="ECO:0000313" key="2">
    <source>
        <dbReference type="EMBL" id="GLH69332.1"/>
    </source>
</evidence>
<evidence type="ECO:0000313" key="3">
    <source>
        <dbReference type="Proteomes" id="UP001165089"/>
    </source>
</evidence>
<keyword evidence="1" id="KW-0732">Signal</keyword>
<dbReference type="Pfam" id="PF07396">
    <property type="entry name" value="Porin_O_P"/>
    <property type="match status" value="1"/>
</dbReference>
<reference evidence="2 3" key="1">
    <citation type="journal article" date="2023" name="Antonie Van Leeuwenhoek">
        <title>Mesoterricola silvestris gen. nov., sp. nov., Mesoterricola sediminis sp. nov., Geothrix oryzae sp. nov., Geothrix edaphica sp. nov., Geothrix rubra sp. nov., and Geothrix limicola sp. nov., six novel members of Acidobacteriota isolated from soils.</title>
        <authorList>
            <person name="Itoh H."/>
            <person name="Sugisawa Y."/>
            <person name="Mise K."/>
            <person name="Xu Z."/>
            <person name="Kuniyasu M."/>
            <person name="Ushijima N."/>
            <person name="Kawano K."/>
            <person name="Kobayashi E."/>
            <person name="Shiratori Y."/>
            <person name="Masuda Y."/>
            <person name="Senoo K."/>
        </authorList>
    </citation>
    <scope>NUCLEOTIDE SEQUENCE [LARGE SCALE GENOMIC DNA]</scope>
    <source>
        <strain evidence="2 3">Red803</strain>
    </source>
</reference>
<feature type="signal peptide" evidence="1">
    <location>
        <begin position="1"/>
        <end position="20"/>
    </location>
</feature>
<protein>
    <recommendedName>
        <fullName evidence="4">Porin</fullName>
    </recommendedName>
</protein>
<evidence type="ECO:0008006" key="4">
    <source>
        <dbReference type="Google" id="ProtNLM"/>
    </source>
</evidence>
<organism evidence="2 3">
    <name type="scientific">Geothrix rubra</name>
    <dbReference type="NCBI Taxonomy" id="2927977"/>
    <lineage>
        <taxon>Bacteria</taxon>
        <taxon>Pseudomonadati</taxon>
        <taxon>Acidobacteriota</taxon>
        <taxon>Holophagae</taxon>
        <taxon>Holophagales</taxon>
        <taxon>Holophagaceae</taxon>
        <taxon>Geothrix</taxon>
    </lineage>
</organism>
<keyword evidence="3" id="KW-1185">Reference proteome</keyword>
<dbReference type="InterPro" id="IPR010870">
    <property type="entry name" value="Porin_O/P"/>
</dbReference>
<comment type="caution">
    <text evidence="2">The sequence shown here is derived from an EMBL/GenBank/DDBJ whole genome shotgun (WGS) entry which is preliminary data.</text>
</comment>
<sequence>MKTSKLAGLAVLLAAGFAQAQDVKLNAIVEVWYTQMLDNNLRLDKAEPNGYMSNPSLNAAFKENQFYVRRTEIYLGSKIGDTLSWNIMFDPNNSGNASTYGNILNDAFITWQPTKDFSLKVGQFKPLQTWEASMKGSAFVNFYDRSMHARYFGDKRDRGIVATYGFGDPKGFSGKFNLGFTNGNTDDGSAGKSNDSNAQKDVVSRLEMSYGTDHNFGVYYREGVTNLKDSTMVAGTGWSGAGYVTVPSNTQILDNKDKTTNLGAYYVYETSKWLGSVEMINGLLGRRYPSLYDTTTAAVKRQHLDQKFLGYTLTGIYKMGNHWITARYDYLNFNQGDDWYTATNPYTTTVATGAATGNDYSPKYTEAILGYNYIFNPAKATFAKFKVNYIHRSKNFLQPRVGQTGEQGGDSIVAGIMVGF</sequence>
<dbReference type="EMBL" id="BSDD01000001">
    <property type="protein sequence ID" value="GLH69332.1"/>
    <property type="molecule type" value="Genomic_DNA"/>
</dbReference>